<comment type="caution">
    <text evidence="1">The sequence shown here is derived from an EMBL/GenBank/DDBJ whole genome shotgun (WGS) entry which is preliminary data.</text>
</comment>
<evidence type="ECO:0008006" key="3">
    <source>
        <dbReference type="Google" id="ProtNLM"/>
    </source>
</evidence>
<evidence type="ECO:0000313" key="2">
    <source>
        <dbReference type="Proteomes" id="UP001595758"/>
    </source>
</evidence>
<dbReference type="Proteomes" id="UP001595758">
    <property type="component" value="Unassembled WGS sequence"/>
</dbReference>
<name>A0ABV8CFM3_9GAMM</name>
<dbReference type="EMBL" id="JBHSAB010000014">
    <property type="protein sequence ID" value="MFC3908810.1"/>
    <property type="molecule type" value="Genomic_DNA"/>
</dbReference>
<organism evidence="1 2">
    <name type="scientific">Legionella dresdenensis</name>
    <dbReference type="NCBI Taxonomy" id="450200"/>
    <lineage>
        <taxon>Bacteria</taxon>
        <taxon>Pseudomonadati</taxon>
        <taxon>Pseudomonadota</taxon>
        <taxon>Gammaproteobacteria</taxon>
        <taxon>Legionellales</taxon>
        <taxon>Legionellaceae</taxon>
        <taxon>Legionella</taxon>
    </lineage>
</organism>
<gene>
    <name evidence="1" type="ORF">ACFORL_06930</name>
</gene>
<evidence type="ECO:0000313" key="1">
    <source>
        <dbReference type="EMBL" id="MFC3908810.1"/>
    </source>
</evidence>
<proteinExistence type="predicted"/>
<sequence>MKNEQTLLIDAVDKKTQESILLLNAKLRKLLEEINLKKDEAASGDPERASQLESLISEIAMAIGGIEGIVNVVVSEDLSLNEFIELNQAELEEFRNMILEGNKKIAQLEEKFAEL</sequence>
<dbReference type="RefSeq" id="WP_382342436.1">
    <property type="nucleotide sequence ID" value="NZ_JBHSAB010000014.1"/>
</dbReference>
<protein>
    <recommendedName>
        <fullName evidence="3">Coiled-coil protein</fullName>
    </recommendedName>
</protein>
<reference evidence="2" key="1">
    <citation type="journal article" date="2019" name="Int. J. Syst. Evol. Microbiol.">
        <title>The Global Catalogue of Microorganisms (GCM) 10K type strain sequencing project: providing services to taxonomists for standard genome sequencing and annotation.</title>
        <authorList>
            <consortium name="The Broad Institute Genomics Platform"/>
            <consortium name="The Broad Institute Genome Sequencing Center for Infectious Disease"/>
            <person name="Wu L."/>
            <person name="Ma J."/>
        </authorList>
    </citation>
    <scope>NUCLEOTIDE SEQUENCE [LARGE SCALE GENOMIC DNA]</scope>
    <source>
        <strain evidence="2">CCUG 59858</strain>
    </source>
</reference>
<accession>A0ABV8CFM3</accession>
<keyword evidence="2" id="KW-1185">Reference proteome</keyword>